<name>A0A9D1YXB4_9MICO</name>
<dbReference type="GO" id="GO:0008483">
    <property type="term" value="F:transaminase activity"/>
    <property type="evidence" value="ECO:0007669"/>
    <property type="project" value="UniProtKB-KW"/>
</dbReference>
<reference evidence="1" key="1">
    <citation type="journal article" date="2021" name="PeerJ">
        <title>Extensive microbial diversity within the chicken gut microbiome revealed by metagenomics and culture.</title>
        <authorList>
            <person name="Gilroy R."/>
            <person name="Ravi A."/>
            <person name="Getino M."/>
            <person name="Pursley I."/>
            <person name="Horton D.L."/>
            <person name="Alikhan N.F."/>
            <person name="Baker D."/>
            <person name="Gharbi K."/>
            <person name="Hall N."/>
            <person name="Watson M."/>
            <person name="Adriaenssens E.M."/>
            <person name="Foster-Nyarko E."/>
            <person name="Jarju S."/>
            <person name="Secka A."/>
            <person name="Antonio M."/>
            <person name="Oren A."/>
            <person name="Chaudhuri R.R."/>
            <person name="La Ragione R."/>
            <person name="Hildebrand F."/>
            <person name="Pallen M.J."/>
        </authorList>
    </citation>
    <scope>NUCLEOTIDE SEQUENCE</scope>
    <source>
        <strain evidence="1">ChiGjej1B1-98</strain>
    </source>
</reference>
<dbReference type="InterPro" id="IPR001544">
    <property type="entry name" value="Aminotrans_IV"/>
</dbReference>
<accession>A0A9D1YXB4</accession>
<keyword evidence="1" id="KW-0808">Transferase</keyword>
<dbReference type="Proteomes" id="UP000824005">
    <property type="component" value="Unassembled WGS sequence"/>
</dbReference>
<dbReference type="SUPFAM" id="SSF56752">
    <property type="entry name" value="D-aminoacid aminotransferase-like PLP-dependent enzymes"/>
    <property type="match status" value="1"/>
</dbReference>
<comment type="caution">
    <text evidence="1">The sequence shown here is derived from an EMBL/GenBank/DDBJ whole genome shotgun (WGS) entry which is preliminary data.</text>
</comment>
<dbReference type="Gene3D" id="3.20.10.10">
    <property type="entry name" value="D-amino Acid Aminotransferase, subunit A, domain 2"/>
    <property type="match status" value="1"/>
</dbReference>
<organism evidence="1 2">
    <name type="scientific">Candidatus Agrococcus pullicola</name>
    <dbReference type="NCBI Taxonomy" id="2838429"/>
    <lineage>
        <taxon>Bacteria</taxon>
        <taxon>Bacillati</taxon>
        <taxon>Actinomycetota</taxon>
        <taxon>Actinomycetes</taxon>
        <taxon>Micrococcales</taxon>
        <taxon>Microbacteriaceae</taxon>
        <taxon>Agrococcus</taxon>
    </lineage>
</organism>
<reference evidence="1" key="2">
    <citation type="submission" date="2021-04" db="EMBL/GenBank/DDBJ databases">
        <authorList>
            <person name="Gilroy R."/>
        </authorList>
    </citation>
    <scope>NUCLEOTIDE SEQUENCE</scope>
    <source>
        <strain evidence="1">ChiGjej1B1-98</strain>
    </source>
</reference>
<sequence>MDSSAAVVDSWLSVAGQVLAFPAHVERFARSVERTGGDAAEAEAAIAAARSATPGVGDFFPRIEYTSARGFRHSIRAAPNRQSTAVLWTAPIDPRQHPTVKGPDLPELAGLRVIAAEHGANEAVVLDDGYVSEAAHSSIAWWRDDRLFYPDDALPRVDSVTWSVVRTLAASLGTDVIPSRATPHDLEGSEVWVMSALHGIRGVEQWLEGPSLAPPERRDLWQARLIALRERDGVR</sequence>
<evidence type="ECO:0000313" key="1">
    <source>
        <dbReference type="EMBL" id="HIY67574.1"/>
    </source>
</evidence>
<dbReference type="EMBL" id="DXDC01000458">
    <property type="protein sequence ID" value="HIY67574.1"/>
    <property type="molecule type" value="Genomic_DNA"/>
</dbReference>
<evidence type="ECO:0000313" key="2">
    <source>
        <dbReference type="Proteomes" id="UP000824005"/>
    </source>
</evidence>
<proteinExistence type="predicted"/>
<dbReference type="AlphaFoldDB" id="A0A9D1YXB4"/>
<dbReference type="InterPro" id="IPR043132">
    <property type="entry name" value="BCAT-like_C"/>
</dbReference>
<dbReference type="InterPro" id="IPR036038">
    <property type="entry name" value="Aminotransferase-like"/>
</dbReference>
<keyword evidence="1" id="KW-0032">Aminotransferase</keyword>
<protein>
    <submittedName>
        <fullName evidence="1">Aminotransferase class IV</fullName>
    </submittedName>
</protein>
<dbReference type="Pfam" id="PF01063">
    <property type="entry name" value="Aminotran_4"/>
    <property type="match status" value="1"/>
</dbReference>
<gene>
    <name evidence="1" type="ORF">H9830_15020</name>
</gene>